<evidence type="ECO:0000256" key="2">
    <source>
        <dbReference type="ARBA" id="ARBA00022643"/>
    </source>
</evidence>
<feature type="domain" description="Nitroreductase" evidence="4">
    <location>
        <begin position="2"/>
        <end position="167"/>
    </location>
</feature>
<dbReference type="SUPFAM" id="SSF55469">
    <property type="entry name" value="FMN-dependent nitroreductase-like"/>
    <property type="match status" value="1"/>
</dbReference>
<dbReference type="Gene3D" id="3.40.109.10">
    <property type="entry name" value="NADH Oxidase"/>
    <property type="match status" value="1"/>
</dbReference>
<dbReference type="Pfam" id="PF00881">
    <property type="entry name" value="Nitroreductase"/>
    <property type="match status" value="1"/>
</dbReference>
<dbReference type="InterPro" id="IPR029479">
    <property type="entry name" value="Nitroreductase"/>
</dbReference>
<keyword evidence="6" id="KW-1185">Reference proteome</keyword>
<name>A0A1H8YKU0_9PSEU</name>
<reference evidence="6" key="1">
    <citation type="submission" date="2016-10" db="EMBL/GenBank/DDBJ databases">
        <authorList>
            <person name="Varghese N."/>
            <person name="Submissions S."/>
        </authorList>
    </citation>
    <scope>NUCLEOTIDE SEQUENCE [LARGE SCALE GENOMIC DNA]</scope>
    <source>
        <strain evidence="6">DSM 44993</strain>
    </source>
</reference>
<dbReference type="Proteomes" id="UP000198582">
    <property type="component" value="Unassembled WGS sequence"/>
</dbReference>
<dbReference type="STRING" id="394193.SAMN04489732_122119"/>
<gene>
    <name evidence="5" type="ORF">SAMN04489732_122119</name>
</gene>
<dbReference type="GO" id="GO:0016491">
    <property type="term" value="F:oxidoreductase activity"/>
    <property type="evidence" value="ECO:0007669"/>
    <property type="project" value="UniProtKB-KW"/>
</dbReference>
<evidence type="ECO:0000313" key="5">
    <source>
        <dbReference type="EMBL" id="SEP52834.1"/>
    </source>
</evidence>
<accession>A0A1H8YKU0</accession>
<dbReference type="AlphaFoldDB" id="A0A1H8YKU0"/>
<evidence type="ECO:0000259" key="4">
    <source>
        <dbReference type="Pfam" id="PF00881"/>
    </source>
</evidence>
<dbReference type="PANTHER" id="PTHR23026">
    <property type="entry name" value="NADPH NITROREDUCTASE"/>
    <property type="match status" value="1"/>
</dbReference>
<evidence type="ECO:0000256" key="3">
    <source>
        <dbReference type="ARBA" id="ARBA00023002"/>
    </source>
</evidence>
<dbReference type="PANTHER" id="PTHR23026:SF90">
    <property type="entry name" value="IODOTYROSINE DEIODINASE 1"/>
    <property type="match status" value="1"/>
</dbReference>
<dbReference type="InterPro" id="IPR000415">
    <property type="entry name" value="Nitroreductase-like"/>
</dbReference>
<organism evidence="5 6">
    <name type="scientific">Amycolatopsis saalfeldensis</name>
    <dbReference type="NCBI Taxonomy" id="394193"/>
    <lineage>
        <taxon>Bacteria</taxon>
        <taxon>Bacillati</taxon>
        <taxon>Actinomycetota</taxon>
        <taxon>Actinomycetes</taxon>
        <taxon>Pseudonocardiales</taxon>
        <taxon>Pseudonocardiaceae</taxon>
        <taxon>Amycolatopsis</taxon>
    </lineage>
</organism>
<proteinExistence type="predicted"/>
<dbReference type="InterPro" id="IPR050627">
    <property type="entry name" value="Nitroreductase/BluB"/>
</dbReference>
<dbReference type="EMBL" id="FOEF01000022">
    <property type="protein sequence ID" value="SEP52834.1"/>
    <property type="molecule type" value="Genomic_DNA"/>
</dbReference>
<keyword evidence="3" id="KW-0560">Oxidoreductase</keyword>
<evidence type="ECO:0000256" key="1">
    <source>
        <dbReference type="ARBA" id="ARBA00022630"/>
    </source>
</evidence>
<sequence length="193" mass="21406">MLRGRRMVRGYRTDPVDEDVLRRIVRMVHRAPSGGFSQGHRLVVITAPDVRRRIAEASEQPYLDAGFAPWISQAPVHIAVGVREESYHERYRQPDKLEADGTETIWPVPYWWFDSGALLTLLQLAAADEGLSTGFFGPDDPEEIAALRAAIGFPDDVGLSGVLTLGYEATGAPGPSSLSRQRLPLDELVQWAR</sequence>
<protein>
    <submittedName>
        <fullName evidence="5">Nitroreductase</fullName>
    </submittedName>
</protein>
<evidence type="ECO:0000313" key="6">
    <source>
        <dbReference type="Proteomes" id="UP000198582"/>
    </source>
</evidence>
<keyword evidence="2" id="KW-0288">FMN</keyword>
<keyword evidence="1" id="KW-0285">Flavoprotein</keyword>